<organism evidence="2 3">
    <name type="scientific">Ralstonia solanacearum</name>
    <name type="common">Pseudomonas solanacearum</name>
    <dbReference type="NCBI Taxonomy" id="305"/>
    <lineage>
        <taxon>Bacteria</taxon>
        <taxon>Pseudomonadati</taxon>
        <taxon>Pseudomonadota</taxon>
        <taxon>Betaproteobacteria</taxon>
        <taxon>Burkholderiales</taxon>
        <taxon>Burkholderiaceae</taxon>
        <taxon>Ralstonia</taxon>
        <taxon>Ralstonia solanacearum species complex</taxon>
    </lineage>
</organism>
<dbReference type="RefSeq" id="WP_064298499.1">
    <property type="nucleotide sequence ID" value="NZ_JAIVEY010000007.1"/>
</dbReference>
<dbReference type="AlphaFoldDB" id="A0AAW5ZX64"/>
<proteinExistence type="predicted"/>
<dbReference type="Proteomes" id="UP001144050">
    <property type="component" value="Unassembled WGS sequence"/>
</dbReference>
<reference evidence="2" key="1">
    <citation type="submission" date="2021-09" db="EMBL/GenBank/DDBJ databases">
        <title>Genomic analysis of Ralstonia spp.</title>
        <authorList>
            <person name="Aburjaile F."/>
            <person name="Ariute J.C."/>
            <person name="Pais A.K.L."/>
            <person name="Albuquerque G.M.R."/>
            <person name="Silva A.M.F."/>
            <person name="Brenig B."/>
            <person name="Azevedo V."/>
            <person name="Matiuzzi M."/>
            <person name="Ramos R."/>
            <person name="Goes-Neto A."/>
            <person name="Soares S."/>
            <person name="Iseppon A.M.B."/>
            <person name="Souza E."/>
            <person name="Gama M."/>
        </authorList>
    </citation>
    <scope>NUCLEOTIDE SEQUENCE</scope>
    <source>
        <strain evidence="2">CCRMRs91</strain>
    </source>
</reference>
<dbReference type="NCBIfam" id="TIGR02391">
    <property type="entry name" value="hypoth_ymh"/>
    <property type="match status" value="1"/>
</dbReference>
<protein>
    <submittedName>
        <fullName evidence="2">TIGR02391 family protein</fullName>
    </submittedName>
</protein>
<evidence type="ECO:0000313" key="2">
    <source>
        <dbReference type="EMBL" id="MDB0574010.1"/>
    </source>
</evidence>
<feature type="domain" description="Conserved hypothetical protein CHP02391" evidence="1">
    <location>
        <begin position="126"/>
        <end position="239"/>
    </location>
</feature>
<accession>A0AAW5ZX64</accession>
<dbReference type="Pfam" id="PF09509">
    <property type="entry name" value="Hypoth_Ymh"/>
    <property type="match status" value="1"/>
</dbReference>
<evidence type="ECO:0000313" key="3">
    <source>
        <dbReference type="Proteomes" id="UP001144050"/>
    </source>
</evidence>
<sequence length="250" mass="27537">MSMLQTIVPDVEILLRMAPEELAPILLKLAKQNRQNGMFTTATATPYLYGANFDSNSGYPRHRQAEIDVALAEAWNWLQVNGLMVPASEPNGRNGWFVVSRRGEALVDDRAFVAFREAVEFPKTLLHPAFADKVWLNLARGDYDEAVFAAFKAVEVAVRGAGGLAPTDIGTNLMRKAFDKGTGPLTDMSQPEAEREALAHLFAGAIGSYKNPHSHRTVTIVDAREAQEMVMLASHLLRIVDARRAQRPAP</sequence>
<dbReference type="EMBL" id="JAIVFG010000096">
    <property type="protein sequence ID" value="MDB0574010.1"/>
    <property type="molecule type" value="Genomic_DNA"/>
</dbReference>
<evidence type="ECO:0000259" key="1">
    <source>
        <dbReference type="Pfam" id="PF09509"/>
    </source>
</evidence>
<dbReference type="InterPro" id="IPR012654">
    <property type="entry name" value="CHP02391"/>
</dbReference>
<gene>
    <name evidence="2" type="ORF">LBW59_25105</name>
</gene>
<comment type="caution">
    <text evidence="2">The sequence shown here is derived from an EMBL/GenBank/DDBJ whole genome shotgun (WGS) entry which is preliminary data.</text>
</comment>
<name>A0AAW5ZX64_RALSL</name>